<reference evidence="3" key="1">
    <citation type="journal article" date="2019" name="Int. J. Syst. Evol. Microbiol.">
        <title>The Global Catalogue of Microorganisms (GCM) 10K type strain sequencing project: providing services to taxonomists for standard genome sequencing and annotation.</title>
        <authorList>
            <consortium name="The Broad Institute Genomics Platform"/>
            <consortium name="The Broad Institute Genome Sequencing Center for Infectious Disease"/>
            <person name="Wu L."/>
            <person name="Ma J."/>
        </authorList>
    </citation>
    <scope>NUCLEOTIDE SEQUENCE [LARGE SCALE GENOMIC DNA]</scope>
    <source>
        <strain evidence="3">JCM 11650</strain>
    </source>
</reference>
<evidence type="ECO:0000313" key="3">
    <source>
        <dbReference type="Proteomes" id="UP001597280"/>
    </source>
</evidence>
<protein>
    <recommendedName>
        <fullName evidence="4">Permease</fullName>
    </recommendedName>
</protein>
<keyword evidence="1" id="KW-1133">Transmembrane helix</keyword>
<keyword evidence="1" id="KW-0812">Transmembrane</keyword>
<evidence type="ECO:0000313" key="2">
    <source>
        <dbReference type="EMBL" id="MFD1835178.1"/>
    </source>
</evidence>
<dbReference type="RefSeq" id="WP_137769913.1">
    <property type="nucleotide sequence ID" value="NZ_BAAAIS010000002.1"/>
</dbReference>
<feature type="transmembrane region" description="Helical" evidence="1">
    <location>
        <begin position="171"/>
        <end position="190"/>
    </location>
</feature>
<feature type="transmembrane region" description="Helical" evidence="1">
    <location>
        <begin position="110"/>
        <end position="133"/>
    </location>
</feature>
<dbReference type="Proteomes" id="UP001597280">
    <property type="component" value="Unassembled WGS sequence"/>
</dbReference>
<feature type="transmembrane region" description="Helical" evidence="1">
    <location>
        <begin position="82"/>
        <end position="98"/>
    </location>
</feature>
<sequence length="249" mass="24089">MTAPERAPLGAALALLIALVALTGPLSPVLMAVVAGGLALLLGAAWPDLLELPSPRGTRIVVAGSGIAGAALTVLAPERLTPVTSLLVVTAVGVFASFGHQMLRSDRHDLTSSLTGTVAGVLLAAVASCWPIAQEISTAGGGSLLVTAIATGLAATLLLDATSLPVLSRTLLAVLAGTGITALLAVQLGAMAALPAVGLGALVAVAASCTHLLLGSSLVAREPVAALGVAAGPVATAGVIAHLAAAMLT</sequence>
<keyword evidence="1" id="KW-0472">Membrane</keyword>
<evidence type="ECO:0008006" key="4">
    <source>
        <dbReference type="Google" id="ProtNLM"/>
    </source>
</evidence>
<feature type="transmembrane region" description="Helical" evidence="1">
    <location>
        <begin position="139"/>
        <end position="159"/>
    </location>
</feature>
<dbReference type="EMBL" id="JBHUFL010000002">
    <property type="protein sequence ID" value="MFD1835178.1"/>
    <property type="molecule type" value="Genomic_DNA"/>
</dbReference>
<gene>
    <name evidence="2" type="ORF">ACFSDA_08810</name>
</gene>
<comment type="caution">
    <text evidence="2">The sequence shown here is derived from an EMBL/GenBank/DDBJ whole genome shotgun (WGS) entry which is preliminary data.</text>
</comment>
<feature type="transmembrane region" description="Helical" evidence="1">
    <location>
        <begin position="196"/>
        <end position="214"/>
    </location>
</feature>
<proteinExistence type="predicted"/>
<organism evidence="2 3">
    <name type="scientific">Brachybacterium rhamnosum</name>
    <dbReference type="NCBI Taxonomy" id="173361"/>
    <lineage>
        <taxon>Bacteria</taxon>
        <taxon>Bacillati</taxon>
        <taxon>Actinomycetota</taxon>
        <taxon>Actinomycetes</taxon>
        <taxon>Micrococcales</taxon>
        <taxon>Dermabacteraceae</taxon>
        <taxon>Brachybacterium</taxon>
    </lineage>
</organism>
<evidence type="ECO:0000256" key="1">
    <source>
        <dbReference type="SAM" id="Phobius"/>
    </source>
</evidence>
<feature type="transmembrane region" description="Helical" evidence="1">
    <location>
        <begin position="226"/>
        <end position="248"/>
    </location>
</feature>
<accession>A0ABW4PXL1</accession>
<keyword evidence="3" id="KW-1185">Reference proteome</keyword>
<name>A0ABW4PXL1_9MICO</name>